<proteinExistence type="predicted"/>
<evidence type="ECO:0000313" key="1">
    <source>
        <dbReference type="EMBL" id="MFD1484790.1"/>
    </source>
</evidence>
<gene>
    <name evidence="1" type="ORF">ACFQ5J_06055</name>
</gene>
<dbReference type="EMBL" id="JBHTON010000015">
    <property type="protein sequence ID" value="MFD1484790.1"/>
    <property type="molecule type" value="Genomic_DNA"/>
</dbReference>
<accession>A0ABW4E4H9</accession>
<evidence type="ECO:0000313" key="2">
    <source>
        <dbReference type="Proteomes" id="UP001597252"/>
    </source>
</evidence>
<name>A0ABW4E4H9_9LACO</name>
<keyword evidence="2" id="KW-1185">Reference proteome</keyword>
<dbReference type="RefSeq" id="WP_125753543.1">
    <property type="nucleotide sequence ID" value="NZ_JBHTON010000015.1"/>
</dbReference>
<protein>
    <submittedName>
        <fullName evidence="1">Uncharacterized protein</fullName>
    </submittedName>
</protein>
<organism evidence="1 2">
    <name type="scientific">Lacticaseibacillus baoqingensis</name>
    <dbReference type="NCBI Taxonomy" id="2486013"/>
    <lineage>
        <taxon>Bacteria</taxon>
        <taxon>Bacillati</taxon>
        <taxon>Bacillota</taxon>
        <taxon>Bacilli</taxon>
        <taxon>Lactobacillales</taxon>
        <taxon>Lactobacillaceae</taxon>
        <taxon>Lacticaseibacillus</taxon>
    </lineage>
</organism>
<reference evidence="2" key="1">
    <citation type="journal article" date="2019" name="Int. J. Syst. Evol. Microbiol.">
        <title>The Global Catalogue of Microorganisms (GCM) 10K type strain sequencing project: providing services to taxonomists for standard genome sequencing and annotation.</title>
        <authorList>
            <consortium name="The Broad Institute Genomics Platform"/>
            <consortium name="The Broad Institute Genome Sequencing Center for Infectious Disease"/>
            <person name="Wu L."/>
            <person name="Ma J."/>
        </authorList>
    </citation>
    <scope>NUCLEOTIDE SEQUENCE [LARGE SCALE GENOMIC DNA]</scope>
    <source>
        <strain evidence="2">CCM 8903</strain>
    </source>
</reference>
<comment type="caution">
    <text evidence="1">The sequence shown here is derived from an EMBL/GenBank/DDBJ whole genome shotgun (WGS) entry which is preliminary data.</text>
</comment>
<dbReference type="Proteomes" id="UP001597252">
    <property type="component" value="Unassembled WGS sequence"/>
</dbReference>
<sequence length="61" mass="6721">MHSKTRICKMPKCQKQTVNAKAWFCLEHQRAFNAWKEQGAAVATGAVALALAFMAKGKKGK</sequence>